<keyword evidence="4" id="KW-1185">Reference proteome</keyword>
<name>A0A939H5I7_9CLOT</name>
<dbReference type="PROSITE" id="PS50966">
    <property type="entry name" value="ZF_SWIM"/>
    <property type="match status" value="1"/>
</dbReference>
<comment type="caution">
    <text evidence="3">The sequence shown here is derived from an EMBL/GenBank/DDBJ whole genome shotgun (WGS) entry which is preliminary data.</text>
</comment>
<feature type="domain" description="SWIM-type" evidence="2">
    <location>
        <begin position="47"/>
        <end position="83"/>
    </location>
</feature>
<sequence length="560" mass="66101">MTISELIKSSAEITRIKAERILKENNLLKISYAKGVLTSTVMDGQEYTQRVELESGEVKSYSCSCSKEPLLCHHLLALLKRREEGKKEEEESIPVKKPKASMKNTKSNLKVILEAAEKEDLIEFILSLRSYYKDIPVIIRKSFLSSTDEEFLRENREELMESHHSLKATSSKEVLARHFNLMLSVHERARQESKERNYLRSTLLYLLLYEMVSIPSVGMEHYLFNSHYIKTYQEALLPLAEKKYTARESQMIFDYLRQICEDLSDLSHITTLLRIMKNYITTEKDYDNYYDILLYVYEKETVLPYDRNNLLYLEYELLMMIGKADEAKELRKENPYVPEFRFMEAEALLGRGKLYEALIIVSDGIERADRNWDELIRWLYMEAGIHKLLQNQEKYLDVSKRLITLGEYKAYLDLKRTISPKEWHSIYEKLVEDEEVKKNMKGAYKRIILQEKDKRRLLGFIEENPELISEHYDFLNPEYNQEASRLLAAYIEETAHQITGRKNYEHLSQMIEKLYIYGQTSLANDTIMNLVMRNKHKTSLHTVLFQLKDAYSQSGPYMPE</sequence>
<dbReference type="EMBL" id="JAFNJU010000003">
    <property type="protein sequence ID" value="MBO1264564.1"/>
    <property type="molecule type" value="Genomic_DNA"/>
</dbReference>
<dbReference type="InterPro" id="IPR007527">
    <property type="entry name" value="Znf_SWIM"/>
</dbReference>
<proteinExistence type="predicted"/>
<dbReference type="GO" id="GO:0008270">
    <property type="term" value="F:zinc ion binding"/>
    <property type="evidence" value="ECO:0007669"/>
    <property type="project" value="UniProtKB-KW"/>
</dbReference>
<gene>
    <name evidence="3" type="ORF">J3A84_05855</name>
</gene>
<reference evidence="3" key="1">
    <citation type="submission" date="2021-03" db="EMBL/GenBank/DDBJ databases">
        <title>Proteiniclasticum marinus sp. nov., isolated from tidal flat sediment.</title>
        <authorList>
            <person name="Namirimu T."/>
            <person name="Yang J.-A."/>
            <person name="Yang S.-H."/>
            <person name="Kim Y.-J."/>
            <person name="Kwon K.K."/>
        </authorList>
    </citation>
    <scope>NUCLEOTIDE SEQUENCE</scope>
    <source>
        <strain evidence="3">SCR006</strain>
    </source>
</reference>
<evidence type="ECO:0000313" key="4">
    <source>
        <dbReference type="Proteomes" id="UP000664218"/>
    </source>
</evidence>
<evidence type="ECO:0000256" key="1">
    <source>
        <dbReference type="PROSITE-ProRule" id="PRU00325"/>
    </source>
</evidence>
<dbReference type="RefSeq" id="WP_207599065.1">
    <property type="nucleotide sequence ID" value="NZ_JAFNJU010000003.1"/>
</dbReference>
<dbReference type="Proteomes" id="UP000664218">
    <property type="component" value="Unassembled WGS sequence"/>
</dbReference>
<keyword evidence="1" id="KW-0863">Zinc-finger</keyword>
<evidence type="ECO:0000259" key="2">
    <source>
        <dbReference type="PROSITE" id="PS50966"/>
    </source>
</evidence>
<dbReference type="AlphaFoldDB" id="A0A939H5I7"/>
<keyword evidence="1" id="KW-0862">Zinc</keyword>
<accession>A0A939H5I7</accession>
<evidence type="ECO:0000313" key="3">
    <source>
        <dbReference type="EMBL" id="MBO1264564.1"/>
    </source>
</evidence>
<protein>
    <recommendedName>
        <fullName evidence="2">SWIM-type domain-containing protein</fullName>
    </recommendedName>
</protein>
<organism evidence="3 4">
    <name type="scientific">Proteiniclasticum aestuarii</name>
    <dbReference type="NCBI Taxonomy" id="2817862"/>
    <lineage>
        <taxon>Bacteria</taxon>
        <taxon>Bacillati</taxon>
        <taxon>Bacillota</taxon>
        <taxon>Clostridia</taxon>
        <taxon>Eubacteriales</taxon>
        <taxon>Clostridiaceae</taxon>
        <taxon>Proteiniclasticum</taxon>
    </lineage>
</organism>
<keyword evidence="1" id="KW-0479">Metal-binding</keyword>